<organism evidence="2 3">
    <name type="scientific">Fimbriiglobus ruber</name>
    <dbReference type="NCBI Taxonomy" id="1908690"/>
    <lineage>
        <taxon>Bacteria</taxon>
        <taxon>Pseudomonadati</taxon>
        <taxon>Planctomycetota</taxon>
        <taxon>Planctomycetia</taxon>
        <taxon>Gemmatales</taxon>
        <taxon>Gemmataceae</taxon>
        <taxon>Fimbriiglobus</taxon>
    </lineage>
</organism>
<name>A0A225EA99_9BACT</name>
<sequence>MPAARAWNSLFAICLGLVGFSAGGISAAGDLPGGGDNLAANVKQLKSLTNGLKIAPYIVCASQCQKLEKEKACEQLAKIAGAAQCDDGEIAIVCRLLFTNKPTQQFRRPRLGEPLYYGDTNHDDWPSSPFEFVDGVPLCVVRAYDLGGEAESSIHYLKYCLENCDWSNRRCDKINQKDIEAALKKLIGSKKWKTPLTDYEQKCLKFQTE</sequence>
<gene>
    <name evidence="2" type="ORF">FRUB_01816</name>
</gene>
<dbReference type="AlphaFoldDB" id="A0A225EA99"/>
<proteinExistence type="predicted"/>
<dbReference type="EMBL" id="NIDE01000002">
    <property type="protein sequence ID" value="OWK45485.1"/>
    <property type="molecule type" value="Genomic_DNA"/>
</dbReference>
<evidence type="ECO:0000313" key="2">
    <source>
        <dbReference type="EMBL" id="OWK45485.1"/>
    </source>
</evidence>
<feature type="chain" id="PRO_5012533475" evidence="1">
    <location>
        <begin position="28"/>
        <end position="209"/>
    </location>
</feature>
<dbReference type="Proteomes" id="UP000214646">
    <property type="component" value="Unassembled WGS sequence"/>
</dbReference>
<keyword evidence="1" id="KW-0732">Signal</keyword>
<evidence type="ECO:0000256" key="1">
    <source>
        <dbReference type="SAM" id="SignalP"/>
    </source>
</evidence>
<evidence type="ECO:0000313" key="3">
    <source>
        <dbReference type="Proteomes" id="UP000214646"/>
    </source>
</evidence>
<feature type="signal peptide" evidence="1">
    <location>
        <begin position="1"/>
        <end position="27"/>
    </location>
</feature>
<reference evidence="3" key="1">
    <citation type="submission" date="2017-06" db="EMBL/GenBank/DDBJ databases">
        <title>Genome analysis of Fimbriiglobus ruber SP5, the first member of the order Planctomycetales with confirmed chitinolytic capability.</title>
        <authorList>
            <person name="Ravin N.V."/>
            <person name="Rakitin A.L."/>
            <person name="Ivanova A.A."/>
            <person name="Beletsky A.V."/>
            <person name="Kulichevskaya I.S."/>
            <person name="Mardanov A.V."/>
            <person name="Dedysh S.N."/>
        </authorList>
    </citation>
    <scope>NUCLEOTIDE SEQUENCE [LARGE SCALE GENOMIC DNA]</scope>
    <source>
        <strain evidence="3">SP5</strain>
    </source>
</reference>
<accession>A0A225EA99</accession>
<protein>
    <submittedName>
        <fullName evidence="2">Uncharacterized protein</fullName>
    </submittedName>
</protein>
<keyword evidence="3" id="KW-1185">Reference proteome</keyword>
<comment type="caution">
    <text evidence="2">The sequence shown here is derived from an EMBL/GenBank/DDBJ whole genome shotgun (WGS) entry which is preliminary data.</text>
</comment>